<dbReference type="PANTHER" id="PTHR43272:SF3">
    <property type="entry name" value="LONG CHAIN ACYL-COA SYNTHETASE 4"/>
    <property type="match status" value="1"/>
</dbReference>
<feature type="domain" description="AMP-dependent synthetase/ligase" evidence="2">
    <location>
        <begin position="554"/>
        <end position="629"/>
    </location>
</feature>
<feature type="compositionally biased region" description="Polar residues" evidence="1">
    <location>
        <begin position="306"/>
        <end position="316"/>
    </location>
</feature>
<dbReference type="SUPFAM" id="SSF56801">
    <property type="entry name" value="Acetyl-CoA synthetase-like"/>
    <property type="match status" value="2"/>
</dbReference>
<dbReference type="InterPro" id="IPR000873">
    <property type="entry name" value="AMP-dep_synth/lig_dom"/>
</dbReference>
<proteinExistence type="predicted"/>
<evidence type="ECO:0000313" key="4">
    <source>
        <dbReference type="Proteomes" id="UP000325081"/>
    </source>
</evidence>
<evidence type="ECO:0000313" key="3">
    <source>
        <dbReference type="EMBL" id="GER51767.1"/>
    </source>
</evidence>
<reference evidence="4" key="1">
    <citation type="journal article" date="2019" name="Curr. Biol.">
        <title>Genome Sequence of Striga asiatica Provides Insight into the Evolution of Plant Parasitism.</title>
        <authorList>
            <person name="Yoshida S."/>
            <person name="Kim S."/>
            <person name="Wafula E.K."/>
            <person name="Tanskanen J."/>
            <person name="Kim Y.M."/>
            <person name="Honaas L."/>
            <person name="Yang Z."/>
            <person name="Spallek T."/>
            <person name="Conn C.E."/>
            <person name="Ichihashi Y."/>
            <person name="Cheong K."/>
            <person name="Cui S."/>
            <person name="Der J.P."/>
            <person name="Gundlach H."/>
            <person name="Jiao Y."/>
            <person name="Hori C."/>
            <person name="Ishida J.K."/>
            <person name="Kasahara H."/>
            <person name="Kiba T."/>
            <person name="Kim M.S."/>
            <person name="Koo N."/>
            <person name="Laohavisit A."/>
            <person name="Lee Y.H."/>
            <person name="Lumba S."/>
            <person name="McCourt P."/>
            <person name="Mortimer J.C."/>
            <person name="Mutuku J.M."/>
            <person name="Nomura T."/>
            <person name="Sasaki-Sekimoto Y."/>
            <person name="Seto Y."/>
            <person name="Wang Y."/>
            <person name="Wakatake T."/>
            <person name="Sakakibara H."/>
            <person name="Demura T."/>
            <person name="Yamaguchi S."/>
            <person name="Yoneyama K."/>
            <person name="Manabe R.I."/>
            <person name="Nelson D.C."/>
            <person name="Schulman A.H."/>
            <person name="Timko M.P."/>
            <person name="dePamphilis C.W."/>
            <person name="Choi D."/>
            <person name="Shirasu K."/>
        </authorList>
    </citation>
    <scope>NUCLEOTIDE SEQUENCE [LARGE SCALE GENOMIC DNA]</scope>
    <source>
        <strain evidence="4">cv. UVA1</strain>
    </source>
</reference>
<dbReference type="AlphaFoldDB" id="A0A5A7R4W6"/>
<feature type="region of interest" description="Disordered" evidence="1">
    <location>
        <begin position="711"/>
        <end position="742"/>
    </location>
</feature>
<name>A0A5A7R4W6_STRAF</name>
<dbReference type="Gene3D" id="2.40.70.10">
    <property type="entry name" value="Acid Proteases"/>
    <property type="match status" value="1"/>
</dbReference>
<dbReference type="GO" id="GO:0004467">
    <property type="term" value="F:long-chain fatty acid-CoA ligase activity"/>
    <property type="evidence" value="ECO:0007669"/>
    <property type="project" value="TreeGrafter"/>
</dbReference>
<accession>A0A5A7R4W6</accession>
<sequence>MVVVVPTNTARDPCQRLDQYHQKGGTRQGTPPLLAHAYGHWYQLSGRFQILPKRNNNERREAHLEDLDRQTDDLRFQIERVDRRVEGLSEGIDEIRLAIRTMMHGKQMKCDTIGQGGRGGFHGGRGGRGPFVAPRTCSPCSTHGVDDSKETLSAFDGSNKKTTMASNVRNTRTTMVGTYPADNVAQHMAATIAGMESILDFKEVPDDRRVGFIATGLRGRAEAWFMQLKWMRHRMGKPKITSWAKFLDEYTKEFYWLLTRIDIRETTAQLVSRYISSLRVSIQDMLNMFISDSVSDAHQRAVMVEQQQARRSSNFLPGSRGGPDTPPTAIGRSFGPGPSAGSSHAGQGTNRATTSGLGSGPRCFGCGDFDHRQAACPRGSGSRVLFAEETEAFSAAKFIIDSGSYENVVAQEAADKLHLSTVPHPQPYTLAWIQRDNAITVDRRVLVSFSIGPKYRDQVWCDVVPMDACHLLLGRPWQFDRAATHDGRLNTYSFLFGGIKIVLHPGPPRPWPGPSSSSVLFLSRGAIEDDTFCLSIEKYPNNRMLGLREIVNGSGTIGDPKGIMISNNNIVTIIVSIIAGVICLLKNVDDSLTVNDVYLSYSTLAHIFDCNIAKYFINHGAAIGFWRGDIGEWPPDGSLMIVDRKKKYFKLSQGHYVAVENLENVDGLVLNIDSIWVYGNNFKDFPVAIINPNKYTVEHWAEENVVHFDPVSFDNSDGDETGSDSRSNPFQPGEDDGDETPMTFLDKYDRLRI</sequence>
<dbReference type="CDD" id="cd00303">
    <property type="entry name" value="retropepsin_like"/>
    <property type="match status" value="1"/>
</dbReference>
<dbReference type="GO" id="GO:0005783">
    <property type="term" value="C:endoplasmic reticulum"/>
    <property type="evidence" value="ECO:0007669"/>
    <property type="project" value="TreeGrafter"/>
</dbReference>
<feature type="compositionally biased region" description="Low complexity" evidence="1">
    <location>
        <begin position="331"/>
        <end position="348"/>
    </location>
</feature>
<dbReference type="GO" id="GO:0016020">
    <property type="term" value="C:membrane"/>
    <property type="evidence" value="ECO:0007669"/>
    <property type="project" value="TreeGrafter"/>
</dbReference>
<gene>
    <name evidence="3" type="ORF">STAS_29178</name>
</gene>
<evidence type="ECO:0000259" key="2">
    <source>
        <dbReference type="Pfam" id="PF00501"/>
    </source>
</evidence>
<dbReference type="InterPro" id="IPR021109">
    <property type="entry name" value="Peptidase_aspartic_dom_sf"/>
</dbReference>
<dbReference type="Pfam" id="PF00501">
    <property type="entry name" value="AMP-binding"/>
    <property type="match status" value="1"/>
</dbReference>
<dbReference type="Proteomes" id="UP000325081">
    <property type="component" value="Unassembled WGS sequence"/>
</dbReference>
<protein>
    <submittedName>
        <fullName evidence="3">Long chain acyl-CoA synthetase 4</fullName>
    </submittedName>
</protein>
<dbReference type="OrthoDB" id="1934635at2759"/>
<evidence type="ECO:0000256" key="1">
    <source>
        <dbReference type="SAM" id="MobiDB-lite"/>
    </source>
</evidence>
<comment type="caution">
    <text evidence="3">The sequence shown here is derived from an EMBL/GenBank/DDBJ whole genome shotgun (WGS) entry which is preliminary data.</text>
</comment>
<organism evidence="3 4">
    <name type="scientific">Striga asiatica</name>
    <name type="common">Asiatic witchweed</name>
    <name type="synonym">Buchnera asiatica</name>
    <dbReference type="NCBI Taxonomy" id="4170"/>
    <lineage>
        <taxon>Eukaryota</taxon>
        <taxon>Viridiplantae</taxon>
        <taxon>Streptophyta</taxon>
        <taxon>Embryophyta</taxon>
        <taxon>Tracheophyta</taxon>
        <taxon>Spermatophyta</taxon>
        <taxon>Magnoliopsida</taxon>
        <taxon>eudicotyledons</taxon>
        <taxon>Gunneridae</taxon>
        <taxon>Pentapetalae</taxon>
        <taxon>asterids</taxon>
        <taxon>lamiids</taxon>
        <taxon>Lamiales</taxon>
        <taxon>Orobanchaceae</taxon>
        <taxon>Buchnereae</taxon>
        <taxon>Striga</taxon>
    </lineage>
</organism>
<feature type="region of interest" description="Disordered" evidence="1">
    <location>
        <begin position="306"/>
        <end position="357"/>
    </location>
</feature>
<dbReference type="EMBL" id="BKCP01009848">
    <property type="protein sequence ID" value="GER51767.1"/>
    <property type="molecule type" value="Genomic_DNA"/>
</dbReference>
<dbReference type="PANTHER" id="PTHR43272">
    <property type="entry name" value="LONG-CHAIN-FATTY-ACID--COA LIGASE"/>
    <property type="match status" value="1"/>
</dbReference>
<keyword evidence="4" id="KW-1185">Reference proteome</keyword>